<protein>
    <submittedName>
        <fullName evidence="2">Uncharacterized protein</fullName>
    </submittedName>
</protein>
<evidence type="ECO:0000256" key="1">
    <source>
        <dbReference type="SAM" id="MobiDB-lite"/>
    </source>
</evidence>
<feature type="region of interest" description="Disordered" evidence="1">
    <location>
        <begin position="152"/>
        <end position="190"/>
    </location>
</feature>
<dbReference type="EMBL" id="OX597818">
    <property type="protein sequence ID" value="CAI9723582.1"/>
    <property type="molecule type" value="Genomic_DNA"/>
</dbReference>
<gene>
    <name evidence="2" type="ORF">OCTVUL_1B024884</name>
</gene>
<feature type="compositionally biased region" description="Basic residues" evidence="1">
    <location>
        <begin position="154"/>
        <end position="172"/>
    </location>
</feature>
<dbReference type="Proteomes" id="UP001162480">
    <property type="component" value="Chromosome 5"/>
</dbReference>
<reference evidence="2" key="1">
    <citation type="submission" date="2023-08" db="EMBL/GenBank/DDBJ databases">
        <authorList>
            <person name="Alioto T."/>
            <person name="Alioto T."/>
            <person name="Gomez Garrido J."/>
        </authorList>
    </citation>
    <scope>NUCLEOTIDE SEQUENCE</scope>
</reference>
<keyword evidence="3" id="KW-1185">Reference proteome</keyword>
<sequence>MRFFYKTKQNISPKQCKSYRARNDCNASIESNYCEKKRDVSNCDTSNNSDISEYSESSFTSDTSDACTKDTDMRIIKKRKVYKHNPSGHLDLKGECQLESIMEVDLSSSIIGLNIESPQGQTSIEFERCSCKKLKFGGARLGDKKEVKANCLRPKAKAGKRKTRKSKRRKTKLQRDNNNVDDDDSYDDIVPIRGGVSNTIPYDIPYDEQ</sequence>
<evidence type="ECO:0000313" key="2">
    <source>
        <dbReference type="EMBL" id="CAI9723582.1"/>
    </source>
</evidence>
<proteinExistence type="predicted"/>
<dbReference type="AlphaFoldDB" id="A0AA36AYF4"/>
<evidence type="ECO:0000313" key="3">
    <source>
        <dbReference type="Proteomes" id="UP001162480"/>
    </source>
</evidence>
<organism evidence="2 3">
    <name type="scientific">Octopus vulgaris</name>
    <name type="common">Common octopus</name>
    <dbReference type="NCBI Taxonomy" id="6645"/>
    <lineage>
        <taxon>Eukaryota</taxon>
        <taxon>Metazoa</taxon>
        <taxon>Spiralia</taxon>
        <taxon>Lophotrochozoa</taxon>
        <taxon>Mollusca</taxon>
        <taxon>Cephalopoda</taxon>
        <taxon>Coleoidea</taxon>
        <taxon>Octopodiformes</taxon>
        <taxon>Octopoda</taxon>
        <taxon>Incirrata</taxon>
        <taxon>Octopodidae</taxon>
        <taxon>Octopus</taxon>
    </lineage>
</organism>
<accession>A0AA36AYF4</accession>
<name>A0AA36AYF4_OCTVU</name>